<dbReference type="PANTHER" id="PTHR42755:SF1">
    <property type="entry name" value="3-DEOXY-D-MANNO-OCTULOSONIC ACID TRANSFERASE, MITOCHONDRIAL-RELATED"/>
    <property type="match status" value="1"/>
</dbReference>
<dbReference type="GO" id="GO:0009245">
    <property type="term" value="P:lipid A biosynthetic process"/>
    <property type="evidence" value="ECO:0007669"/>
    <property type="project" value="TreeGrafter"/>
</dbReference>
<accession>A0A3B0ZQE2</accession>
<dbReference type="EC" id="2.4.99.12" evidence="2"/>
<dbReference type="GO" id="GO:0043842">
    <property type="term" value="F:Kdo transferase activity"/>
    <property type="evidence" value="ECO:0007669"/>
    <property type="project" value="UniProtKB-EC"/>
</dbReference>
<dbReference type="FunFam" id="3.40.50.2000:FF:000032">
    <property type="entry name" value="3-deoxy-D-manno-octulosonic acid transferase"/>
    <property type="match status" value="1"/>
</dbReference>
<evidence type="ECO:0000256" key="3">
    <source>
        <dbReference type="ARBA" id="ARBA00022679"/>
    </source>
</evidence>
<evidence type="ECO:0000256" key="5">
    <source>
        <dbReference type="ARBA" id="ARBA00049183"/>
    </source>
</evidence>
<protein>
    <recommendedName>
        <fullName evidence="2">lipid IVA 3-deoxy-D-manno-octulosonic acid transferase</fullName>
        <ecNumber evidence="2">2.4.99.12</ecNumber>
    </recommendedName>
    <alternativeName>
        <fullName evidence="4">Lipid IV(A) 3-deoxy-D-manno-octulosonic acid transferase</fullName>
    </alternativeName>
</protein>
<dbReference type="EMBL" id="UOFP01000320">
    <property type="protein sequence ID" value="VAW90333.1"/>
    <property type="molecule type" value="Genomic_DNA"/>
</dbReference>
<name>A0A3B0ZQE2_9ZZZZ</name>
<dbReference type="InterPro" id="IPR039901">
    <property type="entry name" value="Kdotransferase"/>
</dbReference>
<evidence type="ECO:0000256" key="2">
    <source>
        <dbReference type="ARBA" id="ARBA00012621"/>
    </source>
</evidence>
<dbReference type="AlphaFoldDB" id="A0A3B0ZQE2"/>
<reference evidence="7" key="1">
    <citation type="submission" date="2018-06" db="EMBL/GenBank/DDBJ databases">
        <authorList>
            <person name="Zhirakovskaya E."/>
        </authorList>
    </citation>
    <scope>NUCLEOTIDE SEQUENCE</scope>
</reference>
<evidence type="ECO:0000256" key="1">
    <source>
        <dbReference type="ARBA" id="ARBA00006380"/>
    </source>
</evidence>
<sequence>STHKGEDEIVLEAFAQLRKRLPEALLVLVPRHPERFNAVAALCQSRGFELVRRSEQRACTIGTAIFLGDSMGELMLFFAASDIAFVGGSLVATGGHNLLEPASLGLPILTGPHMFNFTDIHQLLLQAEASIEVGSSRHLAEALLRLFGDKTLCQSMGGNGRRLVAQNGGALDKVVRLIERVMGKL</sequence>
<dbReference type="Pfam" id="PF00534">
    <property type="entry name" value="Glycos_transf_1"/>
    <property type="match status" value="1"/>
</dbReference>
<comment type="catalytic activity">
    <reaction evidence="5">
        <text>lipid IVA (E. coli) + CMP-3-deoxy-beta-D-manno-octulosonate = alpha-Kdo-(2-&gt;6)-lipid IVA (E. coli) + CMP + H(+)</text>
        <dbReference type="Rhea" id="RHEA:28066"/>
        <dbReference type="ChEBI" id="CHEBI:15378"/>
        <dbReference type="ChEBI" id="CHEBI:58603"/>
        <dbReference type="ChEBI" id="CHEBI:60364"/>
        <dbReference type="ChEBI" id="CHEBI:60377"/>
        <dbReference type="ChEBI" id="CHEBI:85987"/>
        <dbReference type="EC" id="2.4.99.12"/>
    </reaction>
</comment>
<comment type="similarity">
    <text evidence="1">Belongs to the glycosyltransferase group 1 family. Glycosyltransferase 30 subfamily.</text>
</comment>
<keyword evidence="3 7" id="KW-0808">Transferase</keyword>
<feature type="non-terminal residue" evidence="7">
    <location>
        <position position="1"/>
    </location>
</feature>
<evidence type="ECO:0000313" key="7">
    <source>
        <dbReference type="EMBL" id="VAW90333.1"/>
    </source>
</evidence>
<gene>
    <name evidence="7" type="ORF">MNBD_GAMMA18-634</name>
</gene>
<dbReference type="InterPro" id="IPR001296">
    <property type="entry name" value="Glyco_trans_1"/>
</dbReference>
<dbReference type="Gene3D" id="3.40.50.2000">
    <property type="entry name" value="Glycogen Phosphorylase B"/>
    <property type="match status" value="1"/>
</dbReference>
<feature type="domain" description="Glycosyl transferase family 1" evidence="6">
    <location>
        <begin position="9"/>
        <end position="162"/>
    </location>
</feature>
<proteinExistence type="inferred from homology"/>
<dbReference type="SUPFAM" id="SSF53756">
    <property type="entry name" value="UDP-Glycosyltransferase/glycogen phosphorylase"/>
    <property type="match status" value="1"/>
</dbReference>
<organism evidence="7">
    <name type="scientific">hydrothermal vent metagenome</name>
    <dbReference type="NCBI Taxonomy" id="652676"/>
    <lineage>
        <taxon>unclassified sequences</taxon>
        <taxon>metagenomes</taxon>
        <taxon>ecological metagenomes</taxon>
    </lineage>
</organism>
<dbReference type="GO" id="GO:0005886">
    <property type="term" value="C:plasma membrane"/>
    <property type="evidence" value="ECO:0007669"/>
    <property type="project" value="TreeGrafter"/>
</dbReference>
<keyword evidence="7" id="KW-0328">Glycosyltransferase</keyword>
<evidence type="ECO:0000256" key="4">
    <source>
        <dbReference type="ARBA" id="ARBA00031445"/>
    </source>
</evidence>
<evidence type="ECO:0000259" key="6">
    <source>
        <dbReference type="Pfam" id="PF00534"/>
    </source>
</evidence>
<dbReference type="PANTHER" id="PTHR42755">
    <property type="entry name" value="3-DEOXY-MANNO-OCTULOSONATE CYTIDYLYLTRANSFERASE"/>
    <property type="match status" value="1"/>
</dbReference>